<evidence type="ECO:0000313" key="2">
    <source>
        <dbReference type="Proteomes" id="UP001062846"/>
    </source>
</evidence>
<dbReference type="EMBL" id="CM046391">
    <property type="protein sequence ID" value="KAI8559615.1"/>
    <property type="molecule type" value="Genomic_DNA"/>
</dbReference>
<organism evidence="1 2">
    <name type="scientific">Rhododendron molle</name>
    <name type="common">Chinese azalea</name>
    <name type="synonym">Azalea mollis</name>
    <dbReference type="NCBI Taxonomy" id="49168"/>
    <lineage>
        <taxon>Eukaryota</taxon>
        <taxon>Viridiplantae</taxon>
        <taxon>Streptophyta</taxon>
        <taxon>Embryophyta</taxon>
        <taxon>Tracheophyta</taxon>
        <taxon>Spermatophyta</taxon>
        <taxon>Magnoliopsida</taxon>
        <taxon>eudicotyledons</taxon>
        <taxon>Gunneridae</taxon>
        <taxon>Pentapetalae</taxon>
        <taxon>asterids</taxon>
        <taxon>Ericales</taxon>
        <taxon>Ericaceae</taxon>
        <taxon>Ericoideae</taxon>
        <taxon>Rhodoreae</taxon>
        <taxon>Rhododendron</taxon>
    </lineage>
</organism>
<name>A0ACC0P291_RHOML</name>
<protein>
    <submittedName>
        <fullName evidence="1">Uncharacterized protein</fullName>
    </submittedName>
</protein>
<keyword evidence="2" id="KW-1185">Reference proteome</keyword>
<sequence>MFCHLRRLQGKAYQCLQQKLINVYLKKEYQNCVHIEATISKVKNSPQQSAESLDCGGVVCYIIQQYVKNDQIAESLSKEECDNMRATMLNAFLTDPGRMWDTSPQNGEEEWDPKTCFIDLLLWLDIVCSLTCWFFVFMLSLQMMQ</sequence>
<proteinExistence type="predicted"/>
<reference evidence="1" key="1">
    <citation type="submission" date="2022-02" db="EMBL/GenBank/DDBJ databases">
        <title>Plant Genome Project.</title>
        <authorList>
            <person name="Zhang R.-G."/>
        </authorList>
    </citation>
    <scope>NUCLEOTIDE SEQUENCE</scope>
    <source>
        <strain evidence="1">AT1</strain>
    </source>
</reference>
<dbReference type="Proteomes" id="UP001062846">
    <property type="component" value="Chromosome 4"/>
</dbReference>
<comment type="caution">
    <text evidence="1">The sequence shown here is derived from an EMBL/GenBank/DDBJ whole genome shotgun (WGS) entry which is preliminary data.</text>
</comment>
<gene>
    <name evidence="1" type="ORF">RHMOL_Rhmol04G0187200</name>
</gene>
<evidence type="ECO:0000313" key="1">
    <source>
        <dbReference type="EMBL" id="KAI8559615.1"/>
    </source>
</evidence>
<accession>A0ACC0P291</accession>